<organism evidence="6 7">
    <name type="scientific">Phaseolus angularis</name>
    <name type="common">Azuki bean</name>
    <name type="synonym">Vigna angularis</name>
    <dbReference type="NCBI Taxonomy" id="3914"/>
    <lineage>
        <taxon>Eukaryota</taxon>
        <taxon>Viridiplantae</taxon>
        <taxon>Streptophyta</taxon>
        <taxon>Embryophyta</taxon>
        <taxon>Tracheophyta</taxon>
        <taxon>Spermatophyta</taxon>
        <taxon>Magnoliopsida</taxon>
        <taxon>eudicotyledons</taxon>
        <taxon>Gunneridae</taxon>
        <taxon>Pentapetalae</taxon>
        <taxon>rosids</taxon>
        <taxon>fabids</taxon>
        <taxon>Fabales</taxon>
        <taxon>Fabaceae</taxon>
        <taxon>Papilionoideae</taxon>
        <taxon>50 kb inversion clade</taxon>
        <taxon>NPAAA clade</taxon>
        <taxon>indigoferoid/millettioid clade</taxon>
        <taxon>Phaseoleae</taxon>
        <taxon>Vigna</taxon>
    </lineage>
</organism>
<name>A0A0L9UGQ7_PHAAN</name>
<dbReference type="SMART" id="SM00220">
    <property type="entry name" value="S_TKc"/>
    <property type="match status" value="1"/>
</dbReference>
<keyword evidence="3" id="KW-0067">ATP-binding</keyword>
<keyword evidence="2" id="KW-0547">Nucleotide-binding</keyword>
<evidence type="ECO:0000313" key="7">
    <source>
        <dbReference type="Proteomes" id="UP000053144"/>
    </source>
</evidence>
<dbReference type="GO" id="GO:0004674">
    <property type="term" value="F:protein serine/threonine kinase activity"/>
    <property type="evidence" value="ECO:0007669"/>
    <property type="project" value="UniProtKB-KW"/>
</dbReference>
<keyword evidence="1" id="KW-0723">Serine/threonine-protein kinase</keyword>
<dbReference type="PANTHER" id="PTHR47989">
    <property type="entry name" value="OS01G0750732 PROTEIN"/>
    <property type="match status" value="1"/>
</dbReference>
<dbReference type="GO" id="GO:0005524">
    <property type="term" value="F:ATP binding"/>
    <property type="evidence" value="ECO:0007669"/>
    <property type="project" value="UniProtKB-KW"/>
</dbReference>
<evidence type="ECO:0000259" key="5">
    <source>
        <dbReference type="PROSITE" id="PS50011"/>
    </source>
</evidence>
<dbReference type="PROSITE" id="PS50011">
    <property type="entry name" value="PROTEIN_KINASE_DOM"/>
    <property type="match status" value="1"/>
</dbReference>
<gene>
    <name evidence="6" type="ORF">LR48_Vigan04g225800</name>
</gene>
<evidence type="ECO:0000256" key="1">
    <source>
        <dbReference type="ARBA" id="ARBA00022527"/>
    </source>
</evidence>
<dbReference type="Pfam" id="PF00069">
    <property type="entry name" value="Pkinase"/>
    <property type="match status" value="1"/>
</dbReference>
<dbReference type="SUPFAM" id="SSF56112">
    <property type="entry name" value="Protein kinase-like (PK-like)"/>
    <property type="match status" value="1"/>
</dbReference>
<feature type="compositionally biased region" description="Basic and acidic residues" evidence="4">
    <location>
        <begin position="190"/>
        <end position="202"/>
    </location>
</feature>
<protein>
    <recommendedName>
        <fullName evidence="5">Protein kinase domain-containing protein</fullName>
    </recommendedName>
</protein>
<feature type="region of interest" description="Disordered" evidence="4">
    <location>
        <begin position="170"/>
        <end position="203"/>
    </location>
</feature>
<dbReference type="AlphaFoldDB" id="A0A0L9UGQ7"/>
<dbReference type="Gene3D" id="1.10.510.10">
    <property type="entry name" value="Transferase(Phosphotransferase) domain 1"/>
    <property type="match status" value="1"/>
</dbReference>
<evidence type="ECO:0000256" key="3">
    <source>
        <dbReference type="ARBA" id="ARBA00022840"/>
    </source>
</evidence>
<dbReference type="Proteomes" id="UP000053144">
    <property type="component" value="Chromosome 4"/>
</dbReference>
<accession>A0A0L9UGQ7</accession>
<proteinExistence type="predicted"/>
<dbReference type="PANTHER" id="PTHR47989:SF27">
    <property type="entry name" value="PROTEIN KINASE DOMAIN-CONTAINING PROTEIN"/>
    <property type="match status" value="1"/>
</dbReference>
<reference evidence="7" key="1">
    <citation type="journal article" date="2015" name="Proc. Natl. Acad. Sci. U.S.A.">
        <title>Genome sequencing of adzuki bean (Vigna angularis) provides insight into high starch and low fat accumulation and domestication.</title>
        <authorList>
            <person name="Yang K."/>
            <person name="Tian Z."/>
            <person name="Chen C."/>
            <person name="Luo L."/>
            <person name="Zhao B."/>
            <person name="Wang Z."/>
            <person name="Yu L."/>
            <person name="Li Y."/>
            <person name="Sun Y."/>
            <person name="Li W."/>
            <person name="Chen Y."/>
            <person name="Li Y."/>
            <person name="Zhang Y."/>
            <person name="Ai D."/>
            <person name="Zhao J."/>
            <person name="Shang C."/>
            <person name="Ma Y."/>
            <person name="Wu B."/>
            <person name="Wang M."/>
            <person name="Gao L."/>
            <person name="Sun D."/>
            <person name="Zhang P."/>
            <person name="Guo F."/>
            <person name="Wang W."/>
            <person name="Li Y."/>
            <person name="Wang J."/>
            <person name="Varshney R.K."/>
            <person name="Wang J."/>
            <person name="Ling H.Q."/>
            <person name="Wan P."/>
        </authorList>
    </citation>
    <scope>NUCLEOTIDE SEQUENCE</scope>
    <source>
        <strain evidence="7">cv. Jingnong 6</strain>
    </source>
</reference>
<evidence type="ECO:0000313" key="6">
    <source>
        <dbReference type="EMBL" id="KOM42060.1"/>
    </source>
</evidence>
<sequence>MLVAIVLATISLAALIFGFLCFWVYHTKCPTKSKTKKVQTPGPGPTHGSALTWHMRMKIALDTARDMKSSNILLDANFNAKLSDFGLAITDGSQSKKNIKLSATLGYVAPEYLLDGKLSDKSDVYAFGVVLLELLLGRKPGEKLAPDAMPVYYHMEQTKASTCRNARRQQEYARPGRLEGTLVQKKTRKDARPKEKRERSPEKWTFVQQRNKWTLVLRQRTLVQPGRGRSSKLAERTLVQHVRPASKTTLGQLEGRSSKCERLAPGRENRGAPGRDFLPVFNISREPRARARLTEGARARFLLMWQTTYLTQKREGFEVFSSLEAHFTQRRAWRAARVRGNTPFFLLGSSSSSMAIL</sequence>
<dbReference type="Gramene" id="KOM42060">
    <property type="protein sequence ID" value="KOM42060"/>
    <property type="gene ID" value="LR48_Vigan04g225800"/>
</dbReference>
<dbReference type="InterPro" id="IPR011009">
    <property type="entry name" value="Kinase-like_dom_sf"/>
</dbReference>
<dbReference type="EMBL" id="CM003374">
    <property type="protein sequence ID" value="KOM42060.1"/>
    <property type="molecule type" value="Genomic_DNA"/>
</dbReference>
<evidence type="ECO:0000256" key="2">
    <source>
        <dbReference type="ARBA" id="ARBA00022741"/>
    </source>
</evidence>
<feature type="domain" description="Protein kinase" evidence="5">
    <location>
        <begin position="1"/>
        <end position="207"/>
    </location>
</feature>
<keyword evidence="1" id="KW-0808">Transferase</keyword>
<dbReference type="InterPro" id="IPR000719">
    <property type="entry name" value="Prot_kinase_dom"/>
</dbReference>
<evidence type="ECO:0000256" key="4">
    <source>
        <dbReference type="SAM" id="MobiDB-lite"/>
    </source>
</evidence>
<keyword evidence="1" id="KW-0418">Kinase</keyword>